<feature type="compositionally biased region" description="Polar residues" evidence="4">
    <location>
        <begin position="54"/>
        <end position="71"/>
    </location>
</feature>
<accession>A0ABP1E0Z0</accession>
<sequence length="109" mass="12244">MHPTFRLGVHKPLIRFIGKRQWPSKPEPQHPHPFAPAELKKAFSDFVSKFQSSGAQAGLSSTQPATSQPKSGPNVHVYQEFWQAPERLWKSDLSEEEVELAMSGGASRY</sequence>
<feature type="region of interest" description="Disordered" evidence="4">
    <location>
        <begin position="54"/>
        <end position="73"/>
    </location>
</feature>
<dbReference type="Proteomes" id="UP001497453">
    <property type="component" value="Chromosome 7"/>
</dbReference>
<evidence type="ECO:0000313" key="6">
    <source>
        <dbReference type="Proteomes" id="UP001497453"/>
    </source>
</evidence>
<protein>
    <submittedName>
        <fullName evidence="5">Uncharacterized protein</fullName>
    </submittedName>
</protein>
<evidence type="ECO:0000256" key="4">
    <source>
        <dbReference type="SAM" id="MobiDB-lite"/>
    </source>
</evidence>
<keyword evidence="6" id="KW-1185">Reference proteome</keyword>
<evidence type="ECO:0000313" key="5">
    <source>
        <dbReference type="EMBL" id="CAL1713620.1"/>
    </source>
</evidence>
<evidence type="ECO:0000256" key="2">
    <source>
        <dbReference type="ARBA" id="ARBA00023128"/>
    </source>
</evidence>
<dbReference type="InterPro" id="IPR020373">
    <property type="entry name" value="Kgd4/YMR-31"/>
</dbReference>
<evidence type="ECO:0000256" key="3">
    <source>
        <dbReference type="ARBA" id="ARBA00043970"/>
    </source>
</evidence>
<keyword evidence="2" id="KW-0496">Mitochondrion</keyword>
<organism evidence="5 6">
    <name type="scientific">Somion occarium</name>
    <dbReference type="NCBI Taxonomy" id="3059160"/>
    <lineage>
        <taxon>Eukaryota</taxon>
        <taxon>Fungi</taxon>
        <taxon>Dikarya</taxon>
        <taxon>Basidiomycota</taxon>
        <taxon>Agaricomycotina</taxon>
        <taxon>Agaricomycetes</taxon>
        <taxon>Polyporales</taxon>
        <taxon>Cerrenaceae</taxon>
        <taxon>Somion</taxon>
    </lineage>
</organism>
<gene>
    <name evidence="5" type="ORF">GFSPODELE1_LOCUS9385</name>
</gene>
<name>A0ABP1E0Z0_9APHY</name>
<proteinExistence type="inferred from homology"/>
<comment type="similarity">
    <text evidence="3">Belongs to the alpha-ketoglutarate dehydrogenase component 4 family.</text>
</comment>
<evidence type="ECO:0000256" key="1">
    <source>
        <dbReference type="ARBA" id="ARBA00004173"/>
    </source>
</evidence>
<comment type="subcellular location">
    <subcellularLocation>
        <location evidence="1">Mitochondrion</location>
    </subcellularLocation>
</comment>
<dbReference type="Pfam" id="PF10937">
    <property type="entry name" value="Kgd4-YMR31"/>
    <property type="match status" value="1"/>
</dbReference>
<reference evidence="6" key="1">
    <citation type="submission" date="2024-04" db="EMBL/GenBank/DDBJ databases">
        <authorList>
            <person name="Shaw F."/>
            <person name="Minotto A."/>
        </authorList>
    </citation>
    <scope>NUCLEOTIDE SEQUENCE [LARGE SCALE GENOMIC DNA]</scope>
</reference>
<dbReference type="EMBL" id="OZ037950">
    <property type="protein sequence ID" value="CAL1713620.1"/>
    <property type="molecule type" value="Genomic_DNA"/>
</dbReference>